<name>A0ACC0U8Y4_9AGAM</name>
<gene>
    <name evidence="1" type="ORF">F5148DRAFT_1284532</name>
</gene>
<evidence type="ECO:0000313" key="2">
    <source>
        <dbReference type="Proteomes" id="UP001207468"/>
    </source>
</evidence>
<evidence type="ECO:0000313" key="1">
    <source>
        <dbReference type="EMBL" id="KAI9508000.1"/>
    </source>
</evidence>
<accession>A0ACC0U8Y4</accession>
<protein>
    <submittedName>
        <fullName evidence="1">Uncharacterized protein</fullName>
    </submittedName>
</protein>
<organism evidence="1 2">
    <name type="scientific">Russula earlei</name>
    <dbReference type="NCBI Taxonomy" id="71964"/>
    <lineage>
        <taxon>Eukaryota</taxon>
        <taxon>Fungi</taxon>
        <taxon>Dikarya</taxon>
        <taxon>Basidiomycota</taxon>
        <taxon>Agaricomycotina</taxon>
        <taxon>Agaricomycetes</taxon>
        <taxon>Russulales</taxon>
        <taxon>Russulaceae</taxon>
        <taxon>Russula</taxon>
    </lineage>
</organism>
<sequence>MSSLQNIPYDLLLSIAQYLDLADIYALQLTCKHLRYAIRTRPVYRELAVSLLRRCRALPLYGFKRLSDLSTDQLVEVVNRAARLERGWLTRTPRPALNAFVPKGEEALNGIAKSSDATGWGITSKYWYKVVGTPPDEEVDWLSPITASYTLCATKSGKVVCWDVHRDVGIAEWNPGERWELWKCRVEFERRIVYFTMAKVLRGKDDEKVMQFELMQIHFPEQTSDSDEQLNPSFSTLRSFKTLGIVMNVFLLDPEARLLAGFVWISRFNSIGLYVLLDWNKEEYVFVDTAIQCTNTANWSCILCDGSIVIHSEEATFACQHFFPLSVLSQHVTVSNTSPSFVPRMTTRLKPTRSISRGFIFPVLPPESYVLPFRQPIVQNILIAGPGNQVHPIVLPQVDDPTPPTDVNNPPNPWSDQLWYPESAHFVRQWWPTLPSIPRLSCTVVLLAQHHPHTHVTKYVLAQHYFTVPLSTSNTETDGSDAMMRMWYVSVPFEVVCVSDQAEEDEDTAETPPRQRPLLAVDFGHAVWLEHVRAADDEEDEEPYERGQKRLRFVSFPGVRLEGEGHVVRSGIGRGGGPDGTFEMEGVARTLAIPKELDLHEVETINIDQSQGAVILSVRQGKIFILCYE</sequence>
<dbReference type="EMBL" id="JAGFNK010000104">
    <property type="protein sequence ID" value="KAI9508000.1"/>
    <property type="molecule type" value="Genomic_DNA"/>
</dbReference>
<comment type="caution">
    <text evidence="1">The sequence shown here is derived from an EMBL/GenBank/DDBJ whole genome shotgun (WGS) entry which is preliminary data.</text>
</comment>
<keyword evidence="2" id="KW-1185">Reference proteome</keyword>
<proteinExistence type="predicted"/>
<dbReference type="Proteomes" id="UP001207468">
    <property type="component" value="Unassembled WGS sequence"/>
</dbReference>
<reference evidence="1" key="1">
    <citation type="submission" date="2021-03" db="EMBL/GenBank/DDBJ databases">
        <title>Evolutionary priming and transition to the ectomycorrhizal habit in an iconic lineage of mushroom-forming fungi: is preadaptation a requirement?</title>
        <authorList>
            <consortium name="DOE Joint Genome Institute"/>
            <person name="Looney B.P."/>
            <person name="Miyauchi S."/>
            <person name="Morin E."/>
            <person name="Drula E."/>
            <person name="Courty P.E."/>
            <person name="Chicoki N."/>
            <person name="Fauchery L."/>
            <person name="Kohler A."/>
            <person name="Kuo A."/>
            <person name="LaButti K."/>
            <person name="Pangilinan J."/>
            <person name="Lipzen A."/>
            <person name="Riley R."/>
            <person name="Andreopoulos W."/>
            <person name="He G."/>
            <person name="Johnson J."/>
            <person name="Barry K.W."/>
            <person name="Grigoriev I.V."/>
            <person name="Nagy L."/>
            <person name="Hibbett D."/>
            <person name="Henrissat B."/>
            <person name="Matheny P.B."/>
            <person name="Labbe J."/>
            <person name="Martin A.F."/>
        </authorList>
    </citation>
    <scope>NUCLEOTIDE SEQUENCE</scope>
    <source>
        <strain evidence="1">BPL698</strain>
    </source>
</reference>